<dbReference type="SUPFAM" id="SSF54686">
    <property type="entry name" value="Ribosomal protein L16p/L10e"/>
    <property type="match status" value="1"/>
</dbReference>
<dbReference type="STRING" id="679192.HMPREF9013_0921"/>
<dbReference type="CDD" id="cd01433">
    <property type="entry name" value="Ribosomal_L16_L10e"/>
    <property type="match status" value="1"/>
</dbReference>
<proteinExistence type="inferred from homology"/>
<evidence type="ECO:0000256" key="2">
    <source>
        <dbReference type="ARBA" id="ARBA00022555"/>
    </source>
</evidence>
<dbReference type="PANTHER" id="PTHR12220:SF13">
    <property type="entry name" value="LARGE RIBOSOMAL SUBUNIT PROTEIN UL16M"/>
    <property type="match status" value="1"/>
</dbReference>
<evidence type="ECO:0000313" key="10">
    <source>
        <dbReference type="Proteomes" id="UP000005017"/>
    </source>
</evidence>
<dbReference type="PROSITE" id="PS00701">
    <property type="entry name" value="RIBOSOMAL_L16_2"/>
    <property type="match status" value="1"/>
</dbReference>
<comment type="similarity">
    <text evidence="1 6 7">Belongs to the universal ribosomal protein uL16 family.</text>
</comment>
<dbReference type="InterPro" id="IPR036920">
    <property type="entry name" value="Ribosomal_uL16_sf"/>
</dbReference>
<dbReference type="FunFam" id="3.90.1170.10:FF:000001">
    <property type="entry name" value="50S ribosomal protein L16"/>
    <property type="match status" value="1"/>
</dbReference>
<evidence type="ECO:0000256" key="8">
    <source>
        <dbReference type="RuleBase" id="RU004414"/>
    </source>
</evidence>
<reference evidence="10" key="1">
    <citation type="submission" date="2009-12" db="EMBL/GenBank/DDBJ databases">
        <title>Sequence of Clostridiales genomosp. BVAB3 str. UPII9-5.</title>
        <authorList>
            <person name="Madupu R."/>
            <person name="Durkin A.S."/>
            <person name="Torralba M."/>
            <person name="Methe B."/>
            <person name="Sutton G.G."/>
            <person name="Strausberg R.L."/>
            <person name="Nelson K.E."/>
        </authorList>
    </citation>
    <scope>NUCLEOTIDE SEQUENCE [LARGE SCALE GENOMIC DNA]</scope>
    <source>
        <strain evidence="10">W1219</strain>
    </source>
</reference>
<dbReference type="PRINTS" id="PR00060">
    <property type="entry name" value="RIBOSOMALL16"/>
</dbReference>
<dbReference type="InterPro" id="IPR047873">
    <property type="entry name" value="Ribosomal_uL16"/>
</dbReference>
<protein>
    <recommendedName>
        <fullName evidence="5 6">Large ribosomal subunit protein uL16</fullName>
    </recommendedName>
</protein>
<dbReference type="InterPro" id="IPR016180">
    <property type="entry name" value="Ribosomal_uL16_dom"/>
</dbReference>
<dbReference type="GO" id="GO:0000049">
    <property type="term" value="F:tRNA binding"/>
    <property type="evidence" value="ECO:0007669"/>
    <property type="project" value="UniProtKB-KW"/>
</dbReference>
<evidence type="ECO:0000256" key="4">
    <source>
        <dbReference type="ARBA" id="ARBA00023274"/>
    </source>
</evidence>
<dbReference type="Proteomes" id="UP000005017">
    <property type="component" value="Unassembled WGS sequence"/>
</dbReference>
<dbReference type="eggNOG" id="COG0197">
    <property type="taxonomic scope" value="Bacteria"/>
</dbReference>
<evidence type="ECO:0000256" key="5">
    <source>
        <dbReference type="ARBA" id="ARBA00035198"/>
    </source>
</evidence>
<dbReference type="RefSeq" id="WP_006626564.1">
    <property type="nucleotide sequence ID" value="NZ_ADFR01000002.1"/>
</dbReference>
<comment type="function">
    <text evidence="6 8">Binds 23S rRNA and is also seen to make contacts with the A and possibly P site tRNAs.</text>
</comment>
<evidence type="ECO:0000256" key="1">
    <source>
        <dbReference type="ARBA" id="ARBA00008931"/>
    </source>
</evidence>
<keyword evidence="6 8" id="KW-0694">RNA-binding</keyword>
<dbReference type="GO" id="GO:0022625">
    <property type="term" value="C:cytosolic large ribosomal subunit"/>
    <property type="evidence" value="ECO:0007669"/>
    <property type="project" value="TreeGrafter"/>
</dbReference>
<evidence type="ECO:0000256" key="3">
    <source>
        <dbReference type="ARBA" id="ARBA00022980"/>
    </source>
</evidence>
<dbReference type="InterPro" id="IPR020798">
    <property type="entry name" value="Ribosomal_uL16_CS"/>
</dbReference>
<keyword evidence="2 6" id="KW-0820">tRNA-binding</keyword>
<name>D2MME3_9FIRM</name>
<dbReference type="AlphaFoldDB" id="D2MME3"/>
<accession>D2MME3</accession>
<dbReference type="Gene3D" id="3.90.1170.10">
    <property type="entry name" value="Ribosomal protein L10e/L16"/>
    <property type="match status" value="1"/>
</dbReference>
<dbReference type="InterPro" id="IPR000114">
    <property type="entry name" value="Ribosomal_uL16_bact-type"/>
</dbReference>
<gene>
    <name evidence="6 9" type="primary">rplP</name>
    <name evidence="9" type="ORF">HMPREF9013_0921</name>
</gene>
<comment type="caution">
    <text evidence="9">The sequence shown here is derived from an EMBL/GenBank/DDBJ whole genome shotgun (WGS) entry which is preliminary data.</text>
</comment>
<dbReference type="OrthoDB" id="9802589at2"/>
<sequence length="139" mass="15548">MLMPKRTKYRRPHRLSYEGISKAGREIVFGEYGLVADDGAYVSSAQIEAARIAMTRHMNRQGQVWIKIFPHLAKTKKPLEVRMGSGKGAPDHWVAVVQKGRVMFEIAGVSESIAREALRLAANKLGVKTRFVKKGEEAK</sequence>
<evidence type="ECO:0000256" key="7">
    <source>
        <dbReference type="RuleBase" id="RU004413"/>
    </source>
</evidence>
<keyword evidence="4 6" id="KW-0687">Ribonucleoprotein</keyword>
<organism evidence="9 10">
    <name type="scientific">Bulleidia extructa W1219</name>
    <dbReference type="NCBI Taxonomy" id="679192"/>
    <lineage>
        <taxon>Bacteria</taxon>
        <taxon>Bacillati</taxon>
        <taxon>Bacillota</taxon>
        <taxon>Erysipelotrichia</taxon>
        <taxon>Erysipelotrichales</taxon>
        <taxon>Erysipelotrichaceae</taxon>
        <taxon>Bulleidia</taxon>
    </lineage>
</organism>
<dbReference type="EMBL" id="ADFR01000002">
    <property type="protein sequence ID" value="EFC06219.1"/>
    <property type="molecule type" value="Genomic_DNA"/>
</dbReference>
<keyword evidence="6 8" id="KW-0699">rRNA-binding</keyword>
<dbReference type="GO" id="GO:0006412">
    <property type="term" value="P:translation"/>
    <property type="evidence" value="ECO:0007669"/>
    <property type="project" value="UniProtKB-UniRule"/>
</dbReference>
<comment type="subunit">
    <text evidence="6 8">Part of the 50S ribosomal subunit.</text>
</comment>
<dbReference type="NCBIfam" id="TIGR01164">
    <property type="entry name" value="rplP_bact"/>
    <property type="match status" value="1"/>
</dbReference>
<dbReference type="PANTHER" id="PTHR12220">
    <property type="entry name" value="50S/60S RIBOSOMAL PROTEIN L16"/>
    <property type="match status" value="1"/>
</dbReference>
<dbReference type="GO" id="GO:0019843">
    <property type="term" value="F:rRNA binding"/>
    <property type="evidence" value="ECO:0007669"/>
    <property type="project" value="UniProtKB-UniRule"/>
</dbReference>
<dbReference type="GO" id="GO:0003735">
    <property type="term" value="F:structural constituent of ribosome"/>
    <property type="evidence" value="ECO:0007669"/>
    <property type="project" value="InterPro"/>
</dbReference>
<evidence type="ECO:0000313" key="9">
    <source>
        <dbReference type="EMBL" id="EFC06219.1"/>
    </source>
</evidence>
<evidence type="ECO:0000256" key="6">
    <source>
        <dbReference type="HAMAP-Rule" id="MF_01342"/>
    </source>
</evidence>
<dbReference type="Pfam" id="PF00252">
    <property type="entry name" value="Ribosomal_L16"/>
    <property type="match status" value="1"/>
</dbReference>
<dbReference type="HAMAP" id="MF_01342">
    <property type="entry name" value="Ribosomal_uL16"/>
    <property type="match status" value="1"/>
</dbReference>
<keyword evidence="3 6" id="KW-0689">Ribosomal protein</keyword>
<keyword evidence="10" id="KW-1185">Reference proteome</keyword>